<dbReference type="Gene3D" id="3.10.450.50">
    <property type="match status" value="1"/>
</dbReference>
<dbReference type="Pfam" id="PF13577">
    <property type="entry name" value="SnoaL_4"/>
    <property type="match status" value="1"/>
</dbReference>
<dbReference type="SUPFAM" id="SSF54427">
    <property type="entry name" value="NTF2-like"/>
    <property type="match status" value="1"/>
</dbReference>
<proteinExistence type="predicted"/>
<feature type="domain" description="SnoaL-like" evidence="1">
    <location>
        <begin position="13"/>
        <end position="136"/>
    </location>
</feature>
<dbReference type="InterPro" id="IPR037401">
    <property type="entry name" value="SnoaL-like"/>
</dbReference>
<name>A0A6J7KDG3_9ZZZZ</name>
<dbReference type="AlphaFoldDB" id="A0A6J7KDG3"/>
<sequence>MSEPRSVEGRIDEIESRVAISALVAGYCAGLDHRNYGLFTGLWHADGEYRIPGRAEYSGIAEIHRSLEVIDEIWIRNWHWTSNHRVTFTEPDRASGRSDVFSIGQERSTGGTCLTAATYEDEYERRQGQWRFASRTTIRWFVTPAQDIPLPPPS</sequence>
<evidence type="ECO:0000313" key="2">
    <source>
        <dbReference type="EMBL" id="CAB4952933.1"/>
    </source>
</evidence>
<protein>
    <submittedName>
        <fullName evidence="2">Unannotated protein</fullName>
    </submittedName>
</protein>
<gene>
    <name evidence="2" type="ORF">UFOPK3772_01668</name>
</gene>
<organism evidence="2">
    <name type="scientific">freshwater metagenome</name>
    <dbReference type="NCBI Taxonomy" id="449393"/>
    <lineage>
        <taxon>unclassified sequences</taxon>
        <taxon>metagenomes</taxon>
        <taxon>ecological metagenomes</taxon>
    </lineage>
</organism>
<dbReference type="InterPro" id="IPR032710">
    <property type="entry name" value="NTF2-like_dom_sf"/>
</dbReference>
<dbReference type="EMBL" id="CAFBNE010000050">
    <property type="protein sequence ID" value="CAB4952933.1"/>
    <property type="molecule type" value="Genomic_DNA"/>
</dbReference>
<reference evidence="2" key="1">
    <citation type="submission" date="2020-05" db="EMBL/GenBank/DDBJ databases">
        <authorList>
            <person name="Chiriac C."/>
            <person name="Salcher M."/>
            <person name="Ghai R."/>
            <person name="Kavagutti S V."/>
        </authorList>
    </citation>
    <scope>NUCLEOTIDE SEQUENCE</scope>
</reference>
<evidence type="ECO:0000259" key="1">
    <source>
        <dbReference type="Pfam" id="PF13577"/>
    </source>
</evidence>
<accession>A0A6J7KDG3</accession>